<feature type="region of interest" description="Disordered" evidence="1">
    <location>
        <begin position="50"/>
        <end position="121"/>
    </location>
</feature>
<proteinExistence type="predicted"/>
<dbReference type="AlphaFoldDB" id="A0A443HWP1"/>
<evidence type="ECO:0008006" key="5">
    <source>
        <dbReference type="Google" id="ProtNLM"/>
    </source>
</evidence>
<dbReference type="Proteomes" id="UP000283841">
    <property type="component" value="Unassembled WGS sequence"/>
</dbReference>
<keyword evidence="2" id="KW-0732">Signal</keyword>
<keyword evidence="4" id="KW-1185">Reference proteome</keyword>
<dbReference type="RefSeq" id="XP_028485907.1">
    <property type="nucleotide sequence ID" value="XM_028626455.1"/>
</dbReference>
<feature type="chain" id="PRO_5019357168" description="Extracellular proline-rich protein" evidence="2">
    <location>
        <begin position="19"/>
        <end position="151"/>
    </location>
</feature>
<evidence type="ECO:0000313" key="3">
    <source>
        <dbReference type="EMBL" id="RWQ96262.1"/>
    </source>
</evidence>
<evidence type="ECO:0000313" key="4">
    <source>
        <dbReference type="Proteomes" id="UP000283841"/>
    </source>
</evidence>
<organism evidence="3 4">
    <name type="scientific">Byssochlamys spectabilis</name>
    <name type="common">Paecilomyces variotii</name>
    <dbReference type="NCBI Taxonomy" id="264951"/>
    <lineage>
        <taxon>Eukaryota</taxon>
        <taxon>Fungi</taxon>
        <taxon>Dikarya</taxon>
        <taxon>Ascomycota</taxon>
        <taxon>Pezizomycotina</taxon>
        <taxon>Eurotiomycetes</taxon>
        <taxon>Eurotiomycetidae</taxon>
        <taxon>Eurotiales</taxon>
        <taxon>Thermoascaceae</taxon>
        <taxon>Paecilomyces</taxon>
    </lineage>
</organism>
<gene>
    <name evidence="3" type="ORF">C8Q69DRAFT_237964</name>
</gene>
<name>A0A443HWP1_BYSSP</name>
<accession>A0A443HWP1</accession>
<sequence>MKFTSVVAAFGAVNVALAAPAGLAGLRDLVPGLPAGLPAGLPNGLPAGLPSGLPTGLPTPPSGALPFPTGAIPSGIPTPSGLPSDLPGESEGNAIVRRGLFPKPPKGPFPEHHHHRPQPTGTVPLPTGGFPTPTGGLPFLKDDVPVTNFSA</sequence>
<evidence type="ECO:0000256" key="1">
    <source>
        <dbReference type="SAM" id="MobiDB-lite"/>
    </source>
</evidence>
<evidence type="ECO:0000256" key="2">
    <source>
        <dbReference type="SAM" id="SignalP"/>
    </source>
</evidence>
<dbReference type="EMBL" id="RCNU01000004">
    <property type="protein sequence ID" value="RWQ96262.1"/>
    <property type="molecule type" value="Genomic_DNA"/>
</dbReference>
<dbReference type="GeneID" id="39595732"/>
<protein>
    <recommendedName>
        <fullName evidence="5">Extracellular proline-rich protein</fullName>
    </recommendedName>
</protein>
<reference evidence="3 4" key="1">
    <citation type="journal article" date="2018" name="Front. Microbiol.">
        <title>Genomic and genetic insights into a cosmopolitan fungus, Paecilomyces variotii (Eurotiales).</title>
        <authorList>
            <person name="Urquhart A.S."/>
            <person name="Mondo S.J."/>
            <person name="Makela M.R."/>
            <person name="Hane J.K."/>
            <person name="Wiebenga A."/>
            <person name="He G."/>
            <person name="Mihaltcheva S."/>
            <person name="Pangilinan J."/>
            <person name="Lipzen A."/>
            <person name="Barry K."/>
            <person name="de Vries R.P."/>
            <person name="Grigoriev I.V."/>
            <person name="Idnurm A."/>
        </authorList>
    </citation>
    <scope>NUCLEOTIDE SEQUENCE [LARGE SCALE GENOMIC DNA]</scope>
    <source>
        <strain evidence="3 4">CBS 101075</strain>
    </source>
</reference>
<comment type="caution">
    <text evidence="3">The sequence shown here is derived from an EMBL/GenBank/DDBJ whole genome shotgun (WGS) entry which is preliminary data.</text>
</comment>
<dbReference type="OrthoDB" id="10641964at2759"/>
<dbReference type="STRING" id="264951.A0A443HWP1"/>
<feature type="signal peptide" evidence="2">
    <location>
        <begin position="1"/>
        <end position="18"/>
    </location>
</feature>
<dbReference type="VEuPathDB" id="FungiDB:C8Q69DRAFT_237964"/>